<dbReference type="GO" id="GO:0015627">
    <property type="term" value="C:type II protein secretion system complex"/>
    <property type="evidence" value="ECO:0007669"/>
    <property type="project" value="InterPro"/>
</dbReference>
<name>A0A1D2QSL7_9GAMM</name>
<accession>A0A1D2QSL7</accession>
<sequence length="311" mass="35452">MLSPCQTDDQTNVHGSAIYQWGMANTELMEENAQQGNQDQLMEWLERQTQAIVLVIPGEKAVVCQVDFNEKERRHFDKMLPYEVEDNIIGDVDELHFAVGLKQTSQATVAYIDKEWFAKQWNFFVGQGIDVSHCFVQFQLIHAEENETVCWFSGEMLHVHRANGLGFSCARTVAPILLKNFLQNIDAEYTLSVYMDYAPNDKEGVSIVNLLHTLVPEMESKFFQGTPELSINHPQAINFCCGQYKSHMSGGQWFKEFSGIAGLATVALIAFLSVNFFDIYQLKQQNQQKHQRIEAAYRTVIPQGVMNDPIK</sequence>
<dbReference type="GO" id="GO:0015628">
    <property type="term" value="P:protein secretion by the type II secretion system"/>
    <property type="evidence" value="ECO:0007669"/>
    <property type="project" value="InterPro"/>
</dbReference>
<dbReference type="NCBIfam" id="TIGR01709">
    <property type="entry name" value="typeII_sec_gspL"/>
    <property type="match status" value="1"/>
</dbReference>
<dbReference type="SUPFAM" id="SSF53067">
    <property type="entry name" value="Actin-like ATPase domain"/>
    <property type="match status" value="1"/>
</dbReference>
<dbReference type="InterPro" id="IPR024230">
    <property type="entry name" value="GspL_cyto_dom"/>
</dbReference>
<dbReference type="InterPro" id="IPR043129">
    <property type="entry name" value="ATPase_NBD"/>
</dbReference>
<dbReference type="GO" id="GO:0009276">
    <property type="term" value="C:Gram-negative-bacterium-type cell wall"/>
    <property type="evidence" value="ECO:0007669"/>
    <property type="project" value="InterPro"/>
</dbReference>
<keyword evidence="1" id="KW-0812">Transmembrane</keyword>
<dbReference type="Gene3D" id="3.30.420.380">
    <property type="match status" value="1"/>
</dbReference>
<evidence type="ECO:0000259" key="2">
    <source>
        <dbReference type="Pfam" id="PF05134"/>
    </source>
</evidence>
<keyword evidence="1" id="KW-1133">Transmembrane helix</keyword>
<keyword evidence="1" id="KW-0472">Membrane</keyword>
<evidence type="ECO:0000313" key="3">
    <source>
        <dbReference type="EMBL" id="ODS24582.1"/>
    </source>
</evidence>
<dbReference type="Pfam" id="PF05134">
    <property type="entry name" value="T2SSL"/>
    <property type="match status" value="1"/>
</dbReference>
<gene>
    <name evidence="3" type="ORF">AB835_03095</name>
</gene>
<protein>
    <recommendedName>
        <fullName evidence="2">GspL cytoplasmic actin-ATPase-like domain-containing protein</fullName>
    </recommendedName>
</protein>
<dbReference type="STRING" id="62101.AB835_03095"/>
<feature type="transmembrane region" description="Helical" evidence="1">
    <location>
        <begin position="257"/>
        <end position="280"/>
    </location>
</feature>
<reference evidence="3 4" key="1">
    <citation type="journal article" date="2016" name="Appl. Environ. Microbiol.">
        <title>Lack of Overt Genome Reduction in the Bryostatin-Producing Bryozoan Symbiont "Candidatus Endobugula sertula".</title>
        <authorList>
            <person name="Miller I.J."/>
            <person name="Vanee N."/>
            <person name="Fong S.S."/>
            <person name="Lim-Fong G.E."/>
            <person name="Kwan J.C."/>
        </authorList>
    </citation>
    <scope>NUCLEOTIDE SEQUENCE [LARGE SCALE GENOMIC DNA]</scope>
    <source>
        <strain evidence="3">AB1-4</strain>
    </source>
</reference>
<dbReference type="Proteomes" id="UP000242502">
    <property type="component" value="Unassembled WGS sequence"/>
</dbReference>
<organism evidence="3 4">
    <name type="scientific">Candidatus Endobugula sertula</name>
    <name type="common">Bugula neritina bacterial symbiont</name>
    <dbReference type="NCBI Taxonomy" id="62101"/>
    <lineage>
        <taxon>Bacteria</taxon>
        <taxon>Pseudomonadati</taxon>
        <taxon>Pseudomonadota</taxon>
        <taxon>Gammaproteobacteria</taxon>
        <taxon>Cellvibrionales</taxon>
        <taxon>Cellvibrionaceae</taxon>
        <taxon>Candidatus Endobugula</taxon>
    </lineage>
</organism>
<proteinExistence type="predicted"/>
<evidence type="ECO:0000256" key="1">
    <source>
        <dbReference type="SAM" id="Phobius"/>
    </source>
</evidence>
<comment type="caution">
    <text evidence="3">The sequence shown here is derived from an EMBL/GenBank/DDBJ whole genome shotgun (WGS) entry which is preliminary data.</text>
</comment>
<evidence type="ECO:0000313" key="4">
    <source>
        <dbReference type="Proteomes" id="UP000242502"/>
    </source>
</evidence>
<dbReference type="AlphaFoldDB" id="A0A1D2QSL7"/>
<feature type="domain" description="GspL cytoplasmic actin-ATPase-like" evidence="2">
    <location>
        <begin position="34"/>
        <end position="186"/>
    </location>
</feature>
<dbReference type="InterPro" id="IPR007812">
    <property type="entry name" value="T2SS_protein-GspL"/>
</dbReference>
<dbReference type="CDD" id="cd24017">
    <property type="entry name" value="ASKHA_T2SSL_N"/>
    <property type="match status" value="1"/>
</dbReference>
<dbReference type="EMBL" id="MDLC01000007">
    <property type="protein sequence ID" value="ODS24582.1"/>
    <property type="molecule type" value="Genomic_DNA"/>
</dbReference>